<evidence type="ECO:0000313" key="1">
    <source>
        <dbReference type="EMBL" id="AHC55118.1"/>
    </source>
</evidence>
<sequence>MKKKKRLHGNFYKQKIVKYKLFCYRSLADRLSTNFCVTMDGFPPEIYIHILGFLGAKDVISFCASDKSRRNFGRVHSRVLSRLVECDGNIVAEKLGGLYVPDNEPVEKEREEMKAKFLVTPLGVPEGKLEFKGEYGSHCFWDIRKGMLHGSFRCEMETACDYALVEEGKYRRGKLHGKVVSYKDFEPKYQTITTWHKGQKRRVHQVAKEKVSLEEFRTFRKRKSREKYSVIAKETFFKKDYSINCNGKSKKTWAHFEETEMNGKCIGSHSASWVFGDSWWVNIDEDGKITEHTFPGYACVYARCCEWHGKRLEDVASGNARLDYFRVFG</sequence>
<accession>V9SDZ6</accession>
<protein>
    <recommendedName>
        <fullName evidence="3">F-box containing protein</fullName>
    </recommendedName>
</protein>
<organism evidence="1 2">
    <name type="scientific">Tunisvirus fontaine2</name>
    <dbReference type="NCBI Taxonomy" id="1421067"/>
    <lineage>
        <taxon>Viruses</taxon>
        <taxon>Varidnaviria</taxon>
        <taxon>Bamfordvirae</taxon>
        <taxon>Nucleocytoviricota</taxon>
        <taxon>Megaviricetes</taxon>
        <taxon>Pimascovirales</taxon>
        <taxon>Pimascovirales incertae sedis</taxon>
        <taxon>Marseilleviridae</taxon>
        <taxon>Losannavirus</taxon>
        <taxon>Losannavirus tunisense</taxon>
    </lineage>
</organism>
<dbReference type="Proteomes" id="UP000232615">
    <property type="component" value="Segment"/>
</dbReference>
<dbReference type="EMBL" id="KF483846">
    <property type="protein sequence ID" value="AHC55118.1"/>
    <property type="molecule type" value="Genomic_DNA"/>
</dbReference>
<keyword evidence="2" id="KW-1185">Reference proteome</keyword>
<proteinExistence type="predicted"/>
<evidence type="ECO:0008006" key="3">
    <source>
        <dbReference type="Google" id="ProtNLM"/>
    </source>
</evidence>
<reference evidence="1 2" key="1">
    <citation type="journal article" date="2014" name="Arch. Virol.">
        <title>Complete genome sequence of Tunisvirus, a new member of the proposed family Marseilleviridae.</title>
        <authorList>
            <person name="Aherfi S."/>
            <person name="Boughalmi M."/>
            <person name="Pagnier I."/>
            <person name="Fournous G."/>
            <person name="La Scola B."/>
            <person name="Raoult D."/>
            <person name="Colson P."/>
        </authorList>
    </citation>
    <scope>NUCLEOTIDE SEQUENCE [LARGE SCALE GENOMIC DNA]</scope>
    <source>
        <strain evidence="1 2">U484</strain>
    </source>
</reference>
<evidence type="ECO:0000313" key="2">
    <source>
        <dbReference type="Proteomes" id="UP000232615"/>
    </source>
</evidence>
<name>V9SDZ6_9VIRU</name>
<gene>
    <name evidence="1" type="ORF">TNS_ORF400</name>
</gene>